<keyword evidence="4" id="KW-1185">Reference proteome</keyword>
<dbReference type="RefSeq" id="WP_274584784.1">
    <property type="nucleotide sequence ID" value="NZ_CP145811.1"/>
</dbReference>
<dbReference type="EMBL" id="CP146598">
    <property type="protein sequence ID" value="WWY02700.1"/>
    <property type="molecule type" value="Genomic_DNA"/>
</dbReference>
<dbReference type="Pfam" id="PF14300">
    <property type="entry name" value="DMP19"/>
    <property type="match status" value="1"/>
</dbReference>
<sequence length="167" mass="18287">MNPSLQPADYASAEQMAYTVADACFAYLERHGEAAAEDFSDELHTLMAYIYLDSQVQEGGFLQLIASGYGEYVLENPLADSLRRWKIKSTPKIVEAVRTLYREYGADIESAAGAGADLDALRAQFGIFEEWDGAYYDAAEADLQAAADYIAVHPAKFRLPDGRAGKG</sequence>
<gene>
    <name evidence="2" type="ORF">ORY91_000944</name>
    <name evidence="3" type="ORF">V9W64_08340</name>
</gene>
<proteinExistence type="predicted"/>
<evidence type="ECO:0000259" key="1">
    <source>
        <dbReference type="Pfam" id="PF14300"/>
    </source>
</evidence>
<name>A0A9X4IDW1_9NEIS</name>
<dbReference type="Gene3D" id="1.20.1420.60">
    <property type="match status" value="1"/>
</dbReference>
<evidence type="ECO:0000313" key="3">
    <source>
        <dbReference type="EMBL" id="WWY02700.1"/>
    </source>
</evidence>
<dbReference type="AlphaFoldDB" id="A0A9X4IDW1"/>
<evidence type="ECO:0000313" key="2">
    <source>
        <dbReference type="EMBL" id="MDD9327538.1"/>
    </source>
</evidence>
<reference evidence="2" key="1">
    <citation type="submission" date="2022-10" db="EMBL/GenBank/DDBJ databases">
        <authorList>
            <person name="Boutroux M."/>
        </authorList>
    </citation>
    <scope>NUCLEOTIDE SEQUENCE</scope>
    <source>
        <strain evidence="2">51.81</strain>
    </source>
</reference>
<dbReference type="EMBL" id="JAPQFL010000002">
    <property type="protein sequence ID" value="MDD9327538.1"/>
    <property type="molecule type" value="Genomic_DNA"/>
</dbReference>
<reference evidence="3" key="2">
    <citation type="submission" date="2024-02" db="EMBL/GenBank/DDBJ databases">
        <title>Neisseria leonii sp. nov.</title>
        <authorList>
            <person name="Boutroux M."/>
            <person name="Favre-Rochex S."/>
            <person name="Gorgette O."/>
            <person name="Touak G."/>
            <person name="Muhle E."/>
            <person name="Chesneau O."/>
            <person name="Clermont D."/>
            <person name="Rahi P."/>
        </authorList>
    </citation>
    <scope>NUCLEOTIDE SEQUENCE</scope>
    <source>
        <strain evidence="3">51.81</strain>
    </source>
</reference>
<feature type="domain" description="DNA mimic protein DMP19 C-terminal" evidence="1">
    <location>
        <begin position="38"/>
        <end position="152"/>
    </location>
</feature>
<dbReference type="Proteomes" id="UP001149607">
    <property type="component" value="Chromosome"/>
</dbReference>
<accession>A0A9X4IDW1</accession>
<organism evidence="2">
    <name type="scientific">Neisseria leonii</name>
    <dbReference type="NCBI Taxonomy" id="2995413"/>
    <lineage>
        <taxon>Bacteria</taxon>
        <taxon>Pseudomonadati</taxon>
        <taxon>Pseudomonadota</taxon>
        <taxon>Betaproteobacteria</taxon>
        <taxon>Neisseriales</taxon>
        <taxon>Neisseriaceae</taxon>
        <taxon>Neisseria</taxon>
    </lineage>
</organism>
<evidence type="ECO:0000313" key="4">
    <source>
        <dbReference type="Proteomes" id="UP001149607"/>
    </source>
</evidence>
<dbReference type="InterPro" id="IPR025402">
    <property type="entry name" value="DMP19_C"/>
</dbReference>
<protein>
    <submittedName>
        <fullName evidence="2">DMP19 family protein</fullName>
    </submittedName>
    <submittedName>
        <fullName evidence="3">DUF4375 domain-containing protein</fullName>
    </submittedName>
</protein>